<feature type="compositionally biased region" description="Low complexity" evidence="1">
    <location>
        <begin position="225"/>
        <end position="241"/>
    </location>
</feature>
<reference evidence="2 3" key="1">
    <citation type="submission" date="2019-09" db="EMBL/GenBank/DDBJ databases">
        <authorList>
            <person name="Brejova B."/>
        </authorList>
    </citation>
    <scope>NUCLEOTIDE SEQUENCE [LARGE SCALE GENOMIC DNA]</scope>
</reference>
<feature type="compositionally biased region" description="Acidic residues" evidence="1">
    <location>
        <begin position="125"/>
        <end position="142"/>
    </location>
</feature>
<name>A0A5E8BK24_9ASCO</name>
<dbReference type="Proteomes" id="UP000398389">
    <property type="component" value="Unassembled WGS sequence"/>
</dbReference>
<feature type="region of interest" description="Disordered" evidence="1">
    <location>
        <begin position="260"/>
        <end position="284"/>
    </location>
</feature>
<evidence type="ECO:0000313" key="2">
    <source>
        <dbReference type="EMBL" id="VVT51932.1"/>
    </source>
</evidence>
<accession>A0A5E8BK24</accession>
<dbReference type="AlphaFoldDB" id="A0A5E8BK24"/>
<organism evidence="2 3">
    <name type="scientific">Magnusiomyces paraingens</name>
    <dbReference type="NCBI Taxonomy" id="2606893"/>
    <lineage>
        <taxon>Eukaryota</taxon>
        <taxon>Fungi</taxon>
        <taxon>Dikarya</taxon>
        <taxon>Ascomycota</taxon>
        <taxon>Saccharomycotina</taxon>
        <taxon>Dipodascomycetes</taxon>
        <taxon>Dipodascales</taxon>
        <taxon>Dipodascaceae</taxon>
        <taxon>Magnusiomyces</taxon>
    </lineage>
</organism>
<feature type="region of interest" description="Disordered" evidence="1">
    <location>
        <begin position="80"/>
        <end position="170"/>
    </location>
</feature>
<evidence type="ECO:0000256" key="1">
    <source>
        <dbReference type="SAM" id="MobiDB-lite"/>
    </source>
</evidence>
<proteinExistence type="predicted"/>
<protein>
    <submittedName>
        <fullName evidence="2">Uncharacterized protein</fullName>
    </submittedName>
</protein>
<feature type="compositionally biased region" description="Low complexity" evidence="1">
    <location>
        <begin position="151"/>
        <end position="160"/>
    </location>
</feature>
<dbReference type="RefSeq" id="XP_031853870.1">
    <property type="nucleotide sequence ID" value="XM_031997979.1"/>
</dbReference>
<evidence type="ECO:0000313" key="3">
    <source>
        <dbReference type="Proteomes" id="UP000398389"/>
    </source>
</evidence>
<dbReference type="EMBL" id="CABVLU010000002">
    <property type="protein sequence ID" value="VVT51932.1"/>
    <property type="molecule type" value="Genomic_DNA"/>
</dbReference>
<keyword evidence="3" id="KW-1185">Reference proteome</keyword>
<gene>
    <name evidence="2" type="ORF">SAPINGB_P003261</name>
</gene>
<feature type="compositionally biased region" description="Basic and acidic residues" evidence="1">
    <location>
        <begin position="83"/>
        <end position="109"/>
    </location>
</feature>
<dbReference type="GeneID" id="43582079"/>
<sequence>MGAILSCLCGSRWDFHDDERTPLLNGVKHGPGAAQDDSEGANSFHNGVSDFARRNKELTQILNYMNYHLLDVSQLEQISQLEKSPDQSDSEIDHQQHLDNHRSAKDFRRALRGRRSVYPKHALTDEEEEDNNNDEQNTEAGEETGQTSSAIKNNNKINKNSPSLGATRPAGAARLHGADGVQASLSLDTAHNRSDYAPAARPISAKETRAKHRQAGTKSIPTNFSTTSSGAAGNGTTSAAVGSGEQASCAATAGAGAGAASSSFTAPGAGSTTTPELESSSSLDSNGLFDDWEIITAASVSENDRAWLAKKSKAAWQASTRDAQIHADGPLLLAFS</sequence>
<feature type="region of interest" description="Disordered" evidence="1">
    <location>
        <begin position="189"/>
        <end position="241"/>
    </location>
</feature>
<feature type="region of interest" description="Disordered" evidence="1">
    <location>
        <begin position="26"/>
        <end position="45"/>
    </location>
</feature>